<feature type="domain" description="DUF4397" evidence="3">
    <location>
        <begin position="261"/>
        <end position="372"/>
    </location>
</feature>
<dbReference type="Pfam" id="PF14344">
    <property type="entry name" value="DUF4397"/>
    <property type="match status" value="2"/>
</dbReference>
<keyword evidence="5" id="KW-1185">Reference proteome</keyword>
<dbReference type="AlphaFoldDB" id="A0AAP6JDF5"/>
<sequence>MKKRQFLLSLLLAAFFALAGCFSSSSSSDDDDDAGNGNGDAGEVAELRAYHASPDAGPVDIYVGGELVLEEVGFPLASPYLEVPADELTVQVVPAGGELEDAVIDQAVTPSADGRYSFIVWGSVEAGNLDVAIISDLNDGVADGFVKLRPAHLAVGAPAVDLYLTTVDADLDDAEPAATDLAFGDIADEFLEVAAETSRIRVTVSGTTDVVYDYVAELGDFPGVSMLAAAVNTDQGFSPILIGAATDVGAAPFLPLIDQQSEVRVAHGSPDAGPVDVEVSTDEGDSWIPLVEGLSYFEHTGYVRVLGELDYLARVLDADGNVVGELDLSPEPGNAYSVFALGEAGAGSLTFLPTLDRSGPVSGDDFAIRAVHGIIPGPTVDVEADGGALIEELSEGEASDFAEAAAGTYSVAVVTSDGGDPVIGPLDLEFDAGSVYTVVALPESEEGDEEPTPWLIVDREAD</sequence>
<organism evidence="4 5">
    <name type="scientific">Natronospira elongata</name>
    <dbReference type="NCBI Taxonomy" id="3110268"/>
    <lineage>
        <taxon>Bacteria</taxon>
        <taxon>Pseudomonadati</taxon>
        <taxon>Pseudomonadota</taxon>
        <taxon>Gammaproteobacteria</taxon>
        <taxon>Natronospirales</taxon>
        <taxon>Natronospiraceae</taxon>
        <taxon>Natronospira</taxon>
    </lineage>
</organism>
<feature type="chain" id="PRO_5042915154" evidence="2">
    <location>
        <begin position="20"/>
        <end position="462"/>
    </location>
</feature>
<dbReference type="Proteomes" id="UP001302316">
    <property type="component" value="Unassembled WGS sequence"/>
</dbReference>
<dbReference type="InterPro" id="IPR025510">
    <property type="entry name" value="DUF4397"/>
</dbReference>
<evidence type="ECO:0000256" key="1">
    <source>
        <dbReference type="SAM" id="MobiDB-lite"/>
    </source>
</evidence>
<accession>A0AAP6JDF5</accession>
<proteinExistence type="predicted"/>
<evidence type="ECO:0000256" key="2">
    <source>
        <dbReference type="SAM" id="SignalP"/>
    </source>
</evidence>
<gene>
    <name evidence="4" type="ORF">VCB98_02655</name>
</gene>
<protein>
    <submittedName>
        <fullName evidence="4">DUF4397 domain-containing protein</fullName>
    </submittedName>
</protein>
<keyword evidence="2" id="KW-0732">Signal</keyword>
<evidence type="ECO:0000259" key="3">
    <source>
        <dbReference type="Pfam" id="PF14344"/>
    </source>
</evidence>
<feature type="signal peptide" evidence="2">
    <location>
        <begin position="1"/>
        <end position="19"/>
    </location>
</feature>
<evidence type="ECO:0000313" key="5">
    <source>
        <dbReference type="Proteomes" id="UP001302316"/>
    </source>
</evidence>
<feature type="region of interest" description="Disordered" evidence="1">
    <location>
        <begin position="442"/>
        <end position="462"/>
    </location>
</feature>
<feature type="domain" description="DUF4397" evidence="3">
    <location>
        <begin position="45"/>
        <end position="163"/>
    </location>
</feature>
<name>A0AAP6JDF5_9GAMM</name>
<dbReference type="EMBL" id="JAYGII010000003">
    <property type="protein sequence ID" value="MEA5444713.1"/>
    <property type="molecule type" value="Genomic_DNA"/>
</dbReference>
<comment type="caution">
    <text evidence="4">The sequence shown here is derived from an EMBL/GenBank/DDBJ whole genome shotgun (WGS) entry which is preliminary data.</text>
</comment>
<dbReference type="PROSITE" id="PS51257">
    <property type="entry name" value="PROKAR_LIPOPROTEIN"/>
    <property type="match status" value="1"/>
</dbReference>
<evidence type="ECO:0000313" key="4">
    <source>
        <dbReference type="EMBL" id="MEA5444713.1"/>
    </source>
</evidence>
<dbReference type="RefSeq" id="WP_346050205.1">
    <property type="nucleotide sequence ID" value="NZ_JAYGII010000003.1"/>
</dbReference>
<reference evidence="4 5" key="1">
    <citation type="submission" date="2023-12" db="EMBL/GenBank/DDBJ databases">
        <title>Whole-genome sequencing of halo(alkali)philic microorganisms from hypersaline lakes.</title>
        <authorList>
            <person name="Sorokin D.Y."/>
            <person name="Merkel A.Y."/>
            <person name="Messina E."/>
            <person name="Yakimov M."/>
        </authorList>
    </citation>
    <scope>NUCLEOTIDE SEQUENCE [LARGE SCALE GENOMIC DNA]</scope>
    <source>
        <strain evidence="4 5">AB-CW1</strain>
    </source>
</reference>